<feature type="compositionally biased region" description="Pro residues" evidence="1">
    <location>
        <begin position="144"/>
        <end position="162"/>
    </location>
</feature>
<evidence type="ECO:0000313" key="3">
    <source>
        <dbReference type="Proteomes" id="UP000311382"/>
    </source>
</evidence>
<evidence type="ECO:0000256" key="1">
    <source>
        <dbReference type="SAM" id="MobiDB-lite"/>
    </source>
</evidence>
<protein>
    <submittedName>
        <fullName evidence="2">Uncharacterized protein</fullName>
    </submittedName>
</protein>
<feature type="compositionally biased region" description="Basic and acidic residues" evidence="1">
    <location>
        <begin position="1"/>
        <end position="10"/>
    </location>
</feature>
<dbReference type="EMBL" id="SOZI01000018">
    <property type="protein sequence ID" value="TNY22941.1"/>
    <property type="molecule type" value="Genomic_DNA"/>
</dbReference>
<dbReference type="STRING" id="5288.A0A5C5G4T9"/>
<feature type="region of interest" description="Disordered" evidence="1">
    <location>
        <begin position="62"/>
        <end position="96"/>
    </location>
</feature>
<comment type="caution">
    <text evidence="2">The sequence shown here is derived from an EMBL/GenBank/DDBJ whole genome shotgun (WGS) entry which is preliminary data.</text>
</comment>
<name>A0A5C5G4T9_9BASI</name>
<feature type="compositionally biased region" description="Low complexity" evidence="1">
    <location>
        <begin position="746"/>
        <end position="764"/>
    </location>
</feature>
<accession>A0A5C5G4T9</accession>
<sequence>MDRPHLERCSLLDPKPTTETRASVLQTPRGRVFGQQRPGRRCSVMGDGQDSTVELSGTLQCATRSKEHPRRAHAQPAVGALLRDPSQRRHADSTASVATCASADDGPLGALVAAFPQPPSQSASTPAICSPTLVPRRKGSLRPSLPPAGPPPTAPLPPPPTPTTLDVRSLAKGHGATSPRGPPALPLPPMPPAAKRARGILGLVVPHLTEKCPLSPTAAAPSLFSFSPYSATSIPSPTSPEFSEYTLLHGGVHVSQKPLPALPHESTPAHPHPPSPASPRTAIPAALAGFSFARAATRVPPENTPPLVESPVEMHNPLPNAPHLSQSSPPRSRSSPRRRTCTASTSSWSLTANRLNRSSLDMENITAELSLLADSFRPNARSVLPDGQAACLSGSTTGDDAGKEEDEDRALLRRVGSTVELKRRKVSVASSVGSRSGSVASEAGSTMTTGGYRAYKLTRRPSFLSSPALSHRRTSSTSSTVSSSSSSEAEELFDLSFDTPSTSPALKRDGFAWSPGSSSVRPFGRRQSSATTVDSVDGRKADFNPGFGFGDDDDEVEVLASSAMRRVASSDPPRPADAHTKPTPSSRLYLTPPSATALPRPAADRPLSSARSSPHLRRLPVPVAARSPLLQTSSSTAPPCEHLSAGAHTPPLPPASEPDSDAVERPAPPPKTTKLPPLVTVSAARTAPAPPAAARASPPRLPAPTPAPAPSCAPQRPLFAGSALRLPTGPITGARTSSLPRPLVPGTSAGRVRRAAAGPAAHGRQPSLQTLPYLADGRSVSTADKESLRLPKR</sequence>
<feature type="compositionally biased region" description="Low complexity" evidence="1">
    <location>
        <begin position="672"/>
        <end position="698"/>
    </location>
</feature>
<feature type="compositionally biased region" description="Basic and acidic residues" evidence="1">
    <location>
        <begin position="783"/>
        <end position="793"/>
    </location>
</feature>
<keyword evidence="3" id="KW-1185">Reference proteome</keyword>
<feature type="region of interest" description="Disordered" evidence="1">
    <location>
        <begin position="114"/>
        <end position="193"/>
    </location>
</feature>
<feature type="region of interest" description="Disordered" evidence="1">
    <location>
        <begin position="256"/>
        <end position="282"/>
    </location>
</feature>
<feature type="region of interest" description="Disordered" evidence="1">
    <location>
        <begin position="466"/>
        <end position="488"/>
    </location>
</feature>
<proteinExistence type="predicted"/>
<feature type="compositionally biased region" description="Polar residues" evidence="1">
    <location>
        <begin position="515"/>
        <end position="534"/>
    </location>
</feature>
<evidence type="ECO:0000313" key="2">
    <source>
        <dbReference type="EMBL" id="TNY22941.1"/>
    </source>
</evidence>
<feature type="region of interest" description="Disordered" evidence="1">
    <location>
        <begin position="504"/>
        <end position="537"/>
    </location>
</feature>
<organism evidence="2 3">
    <name type="scientific">Rhodotorula diobovata</name>
    <dbReference type="NCBI Taxonomy" id="5288"/>
    <lineage>
        <taxon>Eukaryota</taxon>
        <taxon>Fungi</taxon>
        <taxon>Dikarya</taxon>
        <taxon>Basidiomycota</taxon>
        <taxon>Pucciniomycotina</taxon>
        <taxon>Microbotryomycetes</taxon>
        <taxon>Sporidiobolales</taxon>
        <taxon>Sporidiobolaceae</taxon>
        <taxon>Rhodotorula</taxon>
    </lineage>
</organism>
<feature type="compositionally biased region" description="Pro residues" evidence="1">
    <location>
        <begin position="699"/>
        <end position="711"/>
    </location>
</feature>
<reference evidence="2 3" key="1">
    <citation type="submission" date="2019-03" db="EMBL/GenBank/DDBJ databases">
        <title>Rhodosporidium diobovatum UCD-FST 08-225 genome sequencing, assembly, and annotation.</title>
        <authorList>
            <person name="Fakankun I.U."/>
            <person name="Fristensky B."/>
            <person name="Levin D.B."/>
        </authorList>
    </citation>
    <scope>NUCLEOTIDE SEQUENCE [LARGE SCALE GENOMIC DNA]</scope>
    <source>
        <strain evidence="2 3">UCD-FST 08-225</strain>
    </source>
</reference>
<dbReference type="OrthoDB" id="10686207at2759"/>
<dbReference type="AlphaFoldDB" id="A0A5C5G4T9"/>
<feature type="region of interest" description="Disordered" evidence="1">
    <location>
        <begin position="562"/>
        <end position="793"/>
    </location>
</feature>
<feature type="compositionally biased region" description="Pro residues" evidence="1">
    <location>
        <begin position="180"/>
        <end position="192"/>
    </location>
</feature>
<feature type="region of interest" description="Disordered" evidence="1">
    <location>
        <begin position="298"/>
        <end position="346"/>
    </location>
</feature>
<feature type="region of interest" description="Disordered" evidence="1">
    <location>
        <begin position="1"/>
        <end position="23"/>
    </location>
</feature>
<gene>
    <name evidence="2" type="ORF">DMC30DRAFT_95084</name>
</gene>
<dbReference type="Proteomes" id="UP000311382">
    <property type="component" value="Unassembled WGS sequence"/>
</dbReference>
<feature type="region of interest" description="Disordered" evidence="1">
    <location>
        <begin position="387"/>
        <end position="408"/>
    </location>
</feature>
<feature type="compositionally biased region" description="Low complexity" evidence="1">
    <location>
        <begin position="475"/>
        <end position="487"/>
    </location>
</feature>